<feature type="repeat" description="ANK" evidence="3">
    <location>
        <begin position="175"/>
        <end position="207"/>
    </location>
</feature>
<dbReference type="PANTHER" id="PTHR24201:SF16">
    <property type="entry name" value="ANKYRIN-1-LIKE-RELATED"/>
    <property type="match status" value="1"/>
</dbReference>
<dbReference type="AlphaFoldDB" id="A0A423TGX3"/>
<organism evidence="5 6">
    <name type="scientific">Penaeus vannamei</name>
    <name type="common">Whiteleg shrimp</name>
    <name type="synonym">Litopenaeus vannamei</name>
    <dbReference type="NCBI Taxonomy" id="6689"/>
    <lineage>
        <taxon>Eukaryota</taxon>
        <taxon>Metazoa</taxon>
        <taxon>Ecdysozoa</taxon>
        <taxon>Arthropoda</taxon>
        <taxon>Crustacea</taxon>
        <taxon>Multicrustacea</taxon>
        <taxon>Malacostraca</taxon>
        <taxon>Eumalacostraca</taxon>
        <taxon>Eucarida</taxon>
        <taxon>Decapoda</taxon>
        <taxon>Dendrobranchiata</taxon>
        <taxon>Penaeoidea</taxon>
        <taxon>Penaeidae</taxon>
        <taxon>Penaeus</taxon>
    </lineage>
</organism>
<keyword evidence="6" id="KW-1185">Reference proteome</keyword>
<protein>
    <submittedName>
        <fullName evidence="5">Ankyrin repeat-containing protein</fullName>
    </submittedName>
</protein>
<proteinExistence type="predicted"/>
<dbReference type="InterPro" id="IPR002110">
    <property type="entry name" value="Ankyrin_rpt"/>
</dbReference>
<feature type="repeat" description="ANK" evidence="3">
    <location>
        <begin position="109"/>
        <end position="141"/>
    </location>
</feature>
<keyword evidence="4" id="KW-0175">Coiled coil</keyword>
<dbReference type="OrthoDB" id="6365100at2759"/>
<gene>
    <name evidence="5" type="ORF">C7M84_005754</name>
</gene>
<dbReference type="InterPro" id="IPR050776">
    <property type="entry name" value="Ank_Repeat/CDKN_Inhibitor"/>
</dbReference>
<reference evidence="5 6" key="1">
    <citation type="submission" date="2018-04" db="EMBL/GenBank/DDBJ databases">
        <authorList>
            <person name="Zhang X."/>
            <person name="Yuan J."/>
            <person name="Li F."/>
            <person name="Xiang J."/>
        </authorList>
    </citation>
    <scope>NUCLEOTIDE SEQUENCE [LARGE SCALE GENOMIC DNA]</scope>
    <source>
        <tissue evidence="5">Muscle</tissue>
    </source>
</reference>
<feature type="coiled-coil region" evidence="4">
    <location>
        <begin position="316"/>
        <end position="350"/>
    </location>
</feature>
<dbReference type="Gene3D" id="1.25.40.20">
    <property type="entry name" value="Ankyrin repeat-containing domain"/>
    <property type="match status" value="2"/>
</dbReference>
<feature type="repeat" description="ANK" evidence="3">
    <location>
        <begin position="142"/>
        <end position="174"/>
    </location>
</feature>
<evidence type="ECO:0000256" key="4">
    <source>
        <dbReference type="SAM" id="Coils"/>
    </source>
</evidence>
<dbReference type="PROSITE" id="PS50297">
    <property type="entry name" value="ANK_REP_REGION"/>
    <property type="match status" value="3"/>
</dbReference>
<dbReference type="PRINTS" id="PR01415">
    <property type="entry name" value="ANKYRIN"/>
</dbReference>
<dbReference type="PROSITE" id="PS50088">
    <property type="entry name" value="ANK_REPEAT"/>
    <property type="match status" value="5"/>
</dbReference>
<comment type="caution">
    <text evidence="5">The sequence shown here is derived from an EMBL/GenBank/DDBJ whole genome shotgun (WGS) entry which is preliminary data.</text>
</comment>
<dbReference type="SUPFAM" id="SSF48403">
    <property type="entry name" value="Ankyrin repeat"/>
    <property type="match status" value="1"/>
</dbReference>
<reference evidence="5 6" key="2">
    <citation type="submission" date="2019-01" db="EMBL/GenBank/DDBJ databases">
        <title>The decoding of complex shrimp genome reveals the adaptation for benthos swimmer, frequently molting mechanism and breeding impact on genome.</title>
        <authorList>
            <person name="Sun Y."/>
            <person name="Gao Y."/>
            <person name="Yu Y."/>
        </authorList>
    </citation>
    <scope>NUCLEOTIDE SEQUENCE [LARGE SCALE GENOMIC DNA]</scope>
    <source>
        <tissue evidence="5">Muscle</tissue>
    </source>
</reference>
<dbReference type="EMBL" id="QCYY01001745">
    <property type="protein sequence ID" value="ROT75698.1"/>
    <property type="molecule type" value="Genomic_DNA"/>
</dbReference>
<dbReference type="InterPro" id="IPR036770">
    <property type="entry name" value="Ankyrin_rpt-contain_sf"/>
</dbReference>
<dbReference type="Proteomes" id="UP000283509">
    <property type="component" value="Unassembled WGS sequence"/>
</dbReference>
<sequence length="352" mass="38914">MGSGLSAETRNLISLSQAGDVEGLQEALESLPEDSLKPLLGKVTVLSYCMSMSGYEAIVRLLLEKGAKVNAKNKDGDRPLHSAVRGGSEAVVKTLLRKDGIKIDAADGAGRTPLHLAAEKGHNRIIQMLLKNGANVNAMRNDGWSALHEAAYNGHWTTLQQLRDQGGKVGGLSKTNDTPLHLAASQSHPLAVFTLLASGASTCQRNTDGKTPLNVERTNTFPGQYDKILSQCVSLTEATQNWQAAEEEKLKLQREKEHLQKEQEQKDLEAIKRNTEVINLQNETLALRRDLGEKEKHIRSQQDEHHRKVQEITGNYERMKTEAAESQAMNKNLEEMLMTKDEEIRSLQVRAG</sequence>
<evidence type="ECO:0000256" key="3">
    <source>
        <dbReference type="PROSITE-ProRule" id="PRU00023"/>
    </source>
</evidence>
<evidence type="ECO:0000313" key="6">
    <source>
        <dbReference type="Proteomes" id="UP000283509"/>
    </source>
</evidence>
<dbReference type="SMART" id="SM00248">
    <property type="entry name" value="ANK"/>
    <property type="match status" value="5"/>
</dbReference>
<name>A0A423TGX3_PENVA</name>
<accession>A0A423TGX3</accession>
<dbReference type="Pfam" id="PF13637">
    <property type="entry name" value="Ank_4"/>
    <property type="match status" value="1"/>
</dbReference>
<feature type="repeat" description="ANK" evidence="3">
    <location>
        <begin position="41"/>
        <end position="74"/>
    </location>
</feature>
<dbReference type="Pfam" id="PF00023">
    <property type="entry name" value="Ank"/>
    <property type="match status" value="1"/>
</dbReference>
<feature type="repeat" description="ANK" evidence="3">
    <location>
        <begin position="75"/>
        <end position="108"/>
    </location>
</feature>
<dbReference type="STRING" id="6689.A0A423TGX3"/>
<feature type="coiled-coil region" evidence="4">
    <location>
        <begin position="235"/>
        <end position="274"/>
    </location>
</feature>
<evidence type="ECO:0000256" key="2">
    <source>
        <dbReference type="ARBA" id="ARBA00023043"/>
    </source>
</evidence>
<evidence type="ECO:0000313" key="5">
    <source>
        <dbReference type="EMBL" id="ROT75698.1"/>
    </source>
</evidence>
<dbReference type="Pfam" id="PF12796">
    <property type="entry name" value="Ank_2"/>
    <property type="match status" value="1"/>
</dbReference>
<dbReference type="PANTHER" id="PTHR24201">
    <property type="entry name" value="ANK_REP_REGION DOMAIN-CONTAINING PROTEIN"/>
    <property type="match status" value="1"/>
</dbReference>
<dbReference type="GO" id="GO:0005634">
    <property type="term" value="C:nucleus"/>
    <property type="evidence" value="ECO:0007669"/>
    <property type="project" value="TreeGrafter"/>
</dbReference>
<keyword evidence="2 3" id="KW-0040">ANK repeat</keyword>
<evidence type="ECO:0000256" key="1">
    <source>
        <dbReference type="ARBA" id="ARBA00022737"/>
    </source>
</evidence>
<keyword evidence="1" id="KW-0677">Repeat</keyword>